<dbReference type="Gene3D" id="3.40.630.30">
    <property type="match status" value="1"/>
</dbReference>
<proteinExistence type="predicted"/>
<dbReference type="OrthoDB" id="64477at2759"/>
<protein>
    <submittedName>
        <fullName evidence="2">Acetyltransferase</fullName>
    </submittedName>
</protein>
<dbReference type="Proteomes" id="UP001056436">
    <property type="component" value="Unassembled WGS sequence"/>
</dbReference>
<evidence type="ECO:0000259" key="1">
    <source>
        <dbReference type="PROSITE" id="PS51186"/>
    </source>
</evidence>
<dbReference type="PANTHER" id="PTHR43792">
    <property type="entry name" value="GNAT FAMILY, PUTATIVE (AFU_ORTHOLOGUE AFUA_3G00765)-RELATED-RELATED"/>
    <property type="match status" value="1"/>
</dbReference>
<accession>A0A9P9X6H5</accession>
<organism evidence="2 3">
    <name type="scientific">Colletotrichum abscissum</name>
    <dbReference type="NCBI Taxonomy" id="1671311"/>
    <lineage>
        <taxon>Eukaryota</taxon>
        <taxon>Fungi</taxon>
        <taxon>Dikarya</taxon>
        <taxon>Ascomycota</taxon>
        <taxon>Pezizomycotina</taxon>
        <taxon>Sordariomycetes</taxon>
        <taxon>Hypocreomycetidae</taxon>
        <taxon>Glomerellales</taxon>
        <taxon>Glomerellaceae</taxon>
        <taxon>Colletotrichum</taxon>
        <taxon>Colletotrichum acutatum species complex</taxon>
    </lineage>
</organism>
<reference evidence="2" key="1">
    <citation type="submission" date="2019-01" db="EMBL/GenBank/DDBJ databases">
        <title>Colletotrichum abscissum LGMF1257.</title>
        <authorList>
            <person name="Baroncelli R."/>
        </authorList>
    </citation>
    <scope>NUCLEOTIDE SEQUENCE</scope>
    <source>
        <strain evidence="2">Ca142</strain>
    </source>
</reference>
<dbReference type="Pfam" id="PF13302">
    <property type="entry name" value="Acetyltransf_3"/>
    <property type="match status" value="1"/>
</dbReference>
<dbReference type="PROSITE" id="PS51186">
    <property type="entry name" value="GNAT"/>
    <property type="match status" value="1"/>
</dbReference>
<dbReference type="InterPro" id="IPR016181">
    <property type="entry name" value="Acyl_CoA_acyltransferase"/>
</dbReference>
<evidence type="ECO:0000313" key="2">
    <source>
        <dbReference type="EMBL" id="KAI3539250.1"/>
    </source>
</evidence>
<dbReference type="InterPro" id="IPR051531">
    <property type="entry name" value="N-acetyltransferase"/>
</dbReference>
<comment type="caution">
    <text evidence="2">The sequence shown here is derived from an EMBL/GenBank/DDBJ whole genome shotgun (WGS) entry which is preliminary data.</text>
</comment>
<feature type="domain" description="N-acetyltransferase" evidence="1">
    <location>
        <begin position="113"/>
        <end position="223"/>
    </location>
</feature>
<evidence type="ECO:0000313" key="3">
    <source>
        <dbReference type="Proteomes" id="UP001056436"/>
    </source>
</evidence>
<dbReference type="EMBL" id="SDAQ01000099">
    <property type="protein sequence ID" value="KAI3539250.1"/>
    <property type="molecule type" value="Genomic_DNA"/>
</dbReference>
<gene>
    <name evidence="2" type="ORF">CABS02_11478</name>
</gene>
<name>A0A9P9X6H5_9PEZI</name>
<dbReference type="InterPro" id="IPR000182">
    <property type="entry name" value="GNAT_dom"/>
</dbReference>
<sequence>MAPTQASHLPTTLRSPTHPLLLRTLEESDFAAVSAVLSDPENTKYDPHASAVSPEVAKIVIARMRVSASVPSVVDEASGKVVSGPGRVNLVVVHVGDGSGDTESSGGKEERGEEGTVIGFGGYGGINEHGEDGQRIRVGDVGVMVNPGYRGRGFAAEAVRLAVEWGFRRVAEGGLQLERVSATMSERNVPMRGLVEKRFGWAGVVKPGKGEGDGEVFFEVTGETWRR</sequence>
<dbReference type="AlphaFoldDB" id="A0A9P9X6H5"/>
<dbReference type="GO" id="GO:0016747">
    <property type="term" value="F:acyltransferase activity, transferring groups other than amino-acyl groups"/>
    <property type="evidence" value="ECO:0007669"/>
    <property type="project" value="InterPro"/>
</dbReference>
<keyword evidence="3" id="KW-1185">Reference proteome</keyword>
<dbReference type="SUPFAM" id="SSF55729">
    <property type="entry name" value="Acyl-CoA N-acyltransferases (Nat)"/>
    <property type="match status" value="1"/>
</dbReference>